<dbReference type="GO" id="GO:0048364">
    <property type="term" value="P:root development"/>
    <property type="evidence" value="ECO:0007669"/>
    <property type="project" value="InterPro"/>
</dbReference>
<evidence type="ECO:0000313" key="1">
    <source>
        <dbReference type="EMBL" id="KAH7518303.1"/>
    </source>
</evidence>
<comment type="caution">
    <text evidence="1">The sequence shown here is derived from an EMBL/GenBank/DDBJ whole genome shotgun (WGS) entry which is preliminary data.</text>
</comment>
<dbReference type="EMBL" id="JAEACU010000009">
    <property type="protein sequence ID" value="KAH7518303.1"/>
    <property type="molecule type" value="Genomic_DNA"/>
</dbReference>
<name>A0A978UTV3_ZIZJJ</name>
<sequence length="264" mass="29644">MAAYYTRSNSLPSRPQPLIPEFDEQLCRFGTSEAASSSASTSLGRRLSGLQDLHDCVDRLLLLTLNQRAISQHQKCADQILDGSLRILDVYNIDKDVLLQTKESAQQLQSVLRKRRGASDLSSEVKKFLTSRRAVKKAIHKAIANLKCISSKCNKDQETLEIVKVMREVEVITLGVMEPLLSFISGPKSSGWSLISLMMQPKRLEEESQLNEFAMIDAALDFLMAHKTKKYDNFHLGNAQTILKNWSCAFKILKNVLRVCLGVC</sequence>
<dbReference type="AlphaFoldDB" id="A0A978UTV3"/>
<evidence type="ECO:0000313" key="2">
    <source>
        <dbReference type="Proteomes" id="UP000813462"/>
    </source>
</evidence>
<dbReference type="PANTHER" id="PTHR33070:SF129">
    <property type="entry name" value="DUF241 DOMAIN PROTEIN"/>
    <property type="match status" value="1"/>
</dbReference>
<accession>A0A978UTV3</accession>
<organism evidence="1 2">
    <name type="scientific">Ziziphus jujuba var. spinosa</name>
    <dbReference type="NCBI Taxonomy" id="714518"/>
    <lineage>
        <taxon>Eukaryota</taxon>
        <taxon>Viridiplantae</taxon>
        <taxon>Streptophyta</taxon>
        <taxon>Embryophyta</taxon>
        <taxon>Tracheophyta</taxon>
        <taxon>Spermatophyta</taxon>
        <taxon>Magnoliopsida</taxon>
        <taxon>eudicotyledons</taxon>
        <taxon>Gunneridae</taxon>
        <taxon>Pentapetalae</taxon>
        <taxon>rosids</taxon>
        <taxon>fabids</taxon>
        <taxon>Rosales</taxon>
        <taxon>Rhamnaceae</taxon>
        <taxon>Paliureae</taxon>
        <taxon>Ziziphus</taxon>
    </lineage>
</organism>
<gene>
    <name evidence="1" type="ORF">FEM48_Zijuj09G0157100</name>
</gene>
<proteinExistence type="predicted"/>
<dbReference type="PANTHER" id="PTHR33070">
    <property type="entry name" value="OS06G0725500 PROTEIN"/>
    <property type="match status" value="1"/>
</dbReference>
<dbReference type="Pfam" id="PF03087">
    <property type="entry name" value="BPS1"/>
    <property type="match status" value="1"/>
</dbReference>
<dbReference type="InterPro" id="IPR004320">
    <property type="entry name" value="BPS1_pln"/>
</dbReference>
<dbReference type="Proteomes" id="UP000813462">
    <property type="component" value="Unassembled WGS sequence"/>
</dbReference>
<dbReference type="GO" id="GO:0048367">
    <property type="term" value="P:shoot system development"/>
    <property type="evidence" value="ECO:0007669"/>
    <property type="project" value="InterPro"/>
</dbReference>
<reference evidence="1" key="1">
    <citation type="journal article" date="2021" name="Front. Plant Sci.">
        <title>Chromosome-Scale Genome Assembly for Chinese Sour Jujube and Insights Into Its Genome Evolution and Domestication Signature.</title>
        <authorList>
            <person name="Shen L.-Y."/>
            <person name="Luo H."/>
            <person name="Wang X.-L."/>
            <person name="Wang X.-M."/>
            <person name="Qiu X.-J."/>
            <person name="Liu H."/>
            <person name="Zhou S.-S."/>
            <person name="Jia K.-H."/>
            <person name="Nie S."/>
            <person name="Bao Y.-T."/>
            <person name="Zhang R.-G."/>
            <person name="Yun Q.-Z."/>
            <person name="Chai Y.-H."/>
            <person name="Lu J.-Y."/>
            <person name="Li Y."/>
            <person name="Zhao S.-W."/>
            <person name="Mao J.-F."/>
            <person name="Jia S.-G."/>
            <person name="Mao Y.-M."/>
        </authorList>
    </citation>
    <scope>NUCLEOTIDE SEQUENCE</scope>
    <source>
        <strain evidence="1">AT0</strain>
        <tissue evidence="1">Leaf</tissue>
    </source>
</reference>
<protein>
    <submittedName>
        <fullName evidence="1">Uncharacterized protein</fullName>
    </submittedName>
</protein>